<feature type="compositionally biased region" description="Low complexity" evidence="1">
    <location>
        <begin position="249"/>
        <end position="261"/>
    </location>
</feature>
<evidence type="ECO:0000313" key="2">
    <source>
        <dbReference type="EMBL" id="CBN74751.1"/>
    </source>
</evidence>
<dbReference type="InParanoid" id="D8LMV0"/>
<accession>D8LMV0</accession>
<dbReference type="Proteomes" id="UP000002630">
    <property type="component" value="Linkage Group LG15"/>
</dbReference>
<feature type="region of interest" description="Disordered" evidence="1">
    <location>
        <begin position="247"/>
        <end position="321"/>
    </location>
</feature>
<gene>
    <name evidence="2" type="ORF">Esi_0041_0087</name>
</gene>
<dbReference type="EMBL" id="FN648608">
    <property type="protein sequence ID" value="CBN74751.1"/>
    <property type="molecule type" value="Genomic_DNA"/>
</dbReference>
<organism evidence="2 3">
    <name type="scientific">Ectocarpus siliculosus</name>
    <name type="common">Brown alga</name>
    <name type="synonym">Conferva siliculosa</name>
    <dbReference type="NCBI Taxonomy" id="2880"/>
    <lineage>
        <taxon>Eukaryota</taxon>
        <taxon>Sar</taxon>
        <taxon>Stramenopiles</taxon>
        <taxon>Ochrophyta</taxon>
        <taxon>PX clade</taxon>
        <taxon>Phaeophyceae</taxon>
        <taxon>Ectocarpales</taxon>
        <taxon>Ectocarpaceae</taxon>
        <taxon>Ectocarpus</taxon>
    </lineage>
</organism>
<reference evidence="2 3" key="1">
    <citation type="journal article" date="2010" name="Nature">
        <title>The Ectocarpus genome and the independent evolution of multicellularity in brown algae.</title>
        <authorList>
            <person name="Cock J.M."/>
            <person name="Sterck L."/>
            <person name="Rouze P."/>
            <person name="Scornet D."/>
            <person name="Allen A.E."/>
            <person name="Amoutzias G."/>
            <person name="Anthouard V."/>
            <person name="Artiguenave F."/>
            <person name="Aury J.M."/>
            <person name="Badger J.H."/>
            <person name="Beszteri B."/>
            <person name="Billiau K."/>
            <person name="Bonnet E."/>
            <person name="Bothwell J.H."/>
            <person name="Bowler C."/>
            <person name="Boyen C."/>
            <person name="Brownlee C."/>
            <person name="Carrano C.J."/>
            <person name="Charrier B."/>
            <person name="Cho G.Y."/>
            <person name="Coelho S.M."/>
            <person name="Collen J."/>
            <person name="Corre E."/>
            <person name="Da Silva C."/>
            <person name="Delage L."/>
            <person name="Delaroque N."/>
            <person name="Dittami S.M."/>
            <person name="Doulbeau S."/>
            <person name="Elias M."/>
            <person name="Farnham G."/>
            <person name="Gachon C.M."/>
            <person name="Gschloessl B."/>
            <person name="Heesch S."/>
            <person name="Jabbari K."/>
            <person name="Jubin C."/>
            <person name="Kawai H."/>
            <person name="Kimura K."/>
            <person name="Kloareg B."/>
            <person name="Kupper F.C."/>
            <person name="Lang D."/>
            <person name="Le Bail A."/>
            <person name="Leblanc C."/>
            <person name="Lerouge P."/>
            <person name="Lohr M."/>
            <person name="Lopez P.J."/>
            <person name="Martens C."/>
            <person name="Maumus F."/>
            <person name="Michel G."/>
            <person name="Miranda-Saavedra D."/>
            <person name="Morales J."/>
            <person name="Moreau H."/>
            <person name="Motomura T."/>
            <person name="Nagasato C."/>
            <person name="Napoli C.A."/>
            <person name="Nelson D.R."/>
            <person name="Nyvall-Collen P."/>
            <person name="Peters A.F."/>
            <person name="Pommier C."/>
            <person name="Potin P."/>
            <person name="Poulain J."/>
            <person name="Quesneville H."/>
            <person name="Read B."/>
            <person name="Rensing S.A."/>
            <person name="Ritter A."/>
            <person name="Rousvoal S."/>
            <person name="Samanta M."/>
            <person name="Samson G."/>
            <person name="Schroeder D.C."/>
            <person name="Segurens B."/>
            <person name="Strittmatter M."/>
            <person name="Tonon T."/>
            <person name="Tregear J.W."/>
            <person name="Valentin K."/>
            <person name="von Dassow P."/>
            <person name="Yamagishi T."/>
            <person name="Van de Peer Y."/>
            <person name="Wincker P."/>
        </authorList>
    </citation>
    <scope>NUCLEOTIDE SEQUENCE [LARGE SCALE GENOMIC DNA]</scope>
    <source>
        <strain evidence="3">Ec32 / CCAP1310/4</strain>
    </source>
</reference>
<feature type="compositionally biased region" description="Acidic residues" evidence="1">
    <location>
        <begin position="262"/>
        <end position="272"/>
    </location>
</feature>
<evidence type="ECO:0000256" key="1">
    <source>
        <dbReference type="SAM" id="MobiDB-lite"/>
    </source>
</evidence>
<evidence type="ECO:0000313" key="3">
    <source>
        <dbReference type="Proteomes" id="UP000002630"/>
    </source>
</evidence>
<dbReference type="EMBL" id="FN649740">
    <property type="protein sequence ID" value="CBN74751.1"/>
    <property type="molecule type" value="Genomic_DNA"/>
</dbReference>
<keyword evidence="3" id="KW-1185">Reference proteome</keyword>
<protein>
    <submittedName>
        <fullName evidence="2">Uncharacterized protein</fullName>
    </submittedName>
</protein>
<sequence>MSEGLLHPVHAEQALLKDGKRGAEVDKLDKLASGVRNLTVAALEADPFHPGRDAFTVEEQSAVTPEEIEEMATTVRRDIGNFYDWKNSILHPRGLGDDLAAEVLAASVGMHDFAVVQERVDSKDGDSEYEDGKYLRTNYEGNVANMVYYDYGHFRAVILKDECESNISDEEDLEWVVDYLLELIKISREGLKRIADSAGTTSTDAGVDASGTGAEASADVRAETSVEGYNVTFGSYLSEVNTRENVRRTSAAAGTETSSTDADADAETDAEAADIPVDTGEGTSAETSAETNAETSLDPVVGQEVGEKGASPGGVQISRRR</sequence>
<dbReference type="AlphaFoldDB" id="D8LMV0"/>
<feature type="compositionally biased region" description="Polar residues" evidence="1">
    <location>
        <begin position="281"/>
        <end position="295"/>
    </location>
</feature>
<name>D8LMV0_ECTSI</name>
<proteinExistence type="predicted"/>